<evidence type="ECO:0000313" key="2">
    <source>
        <dbReference type="EMBL" id="AIA30176.1"/>
    </source>
</evidence>
<reference evidence="3" key="1">
    <citation type="submission" date="2014-02" db="EMBL/GenBank/DDBJ databases">
        <title>Complete genome sequence and comparative genomic analysis of the nitrogen-fixing bacterium Leptospirillum ferriphilum YSK.</title>
        <authorList>
            <person name="Guo X."/>
            <person name="Yin H."/>
            <person name="Liang Y."/>
            <person name="Hu Q."/>
            <person name="Ma L."/>
            <person name="Xiao Y."/>
            <person name="Zhang X."/>
            <person name="Qiu G."/>
            <person name="Liu X."/>
        </authorList>
    </citation>
    <scope>NUCLEOTIDE SEQUENCE [LARGE SCALE GENOMIC DNA]</scope>
    <source>
        <strain evidence="3">YSK</strain>
    </source>
</reference>
<accession>A0A059XY07</accession>
<evidence type="ECO:0000313" key="3">
    <source>
        <dbReference type="Proteomes" id="UP000027059"/>
    </source>
</evidence>
<dbReference type="HOGENOM" id="CLU_095602_0_0_0"/>
<reference evidence="2 3" key="2">
    <citation type="journal article" date="2015" name="Biomed. Res. Int.">
        <title>Effects of Arsenite Resistance on the Growth and Functional Gene Expression of Leptospirillum ferriphilum and Acidithiobacillus thiooxidans in Pure Culture and Coculture.</title>
        <authorList>
            <person name="Jiang H."/>
            <person name="Liang Y."/>
            <person name="Yin H."/>
            <person name="Xiao Y."/>
            <person name="Guo X."/>
            <person name="Xu Y."/>
            <person name="Hu Q."/>
            <person name="Liu H."/>
            <person name="Liu X."/>
        </authorList>
    </citation>
    <scope>NUCLEOTIDE SEQUENCE [LARGE SCALE GENOMIC DNA]</scope>
    <source>
        <strain evidence="2 3">YSK</strain>
    </source>
</reference>
<dbReference type="KEGG" id="lfp:Y981_03515"/>
<organism evidence="2 3">
    <name type="scientific">Leptospirillum ferriphilum YSK</name>
    <dbReference type="NCBI Taxonomy" id="1441628"/>
    <lineage>
        <taxon>Bacteria</taxon>
        <taxon>Pseudomonadati</taxon>
        <taxon>Nitrospirota</taxon>
        <taxon>Nitrospiria</taxon>
        <taxon>Nitrospirales</taxon>
        <taxon>Nitrospiraceae</taxon>
        <taxon>Leptospirillum</taxon>
    </lineage>
</organism>
<dbReference type="AlphaFoldDB" id="A0A059XY07"/>
<dbReference type="Pfam" id="PF01656">
    <property type="entry name" value="CbiA"/>
    <property type="match status" value="1"/>
</dbReference>
<dbReference type="CDD" id="cd01983">
    <property type="entry name" value="SIMIBI"/>
    <property type="match status" value="1"/>
</dbReference>
<evidence type="ECO:0000259" key="1">
    <source>
        <dbReference type="Pfam" id="PF01656"/>
    </source>
</evidence>
<keyword evidence="3" id="KW-1185">Reference proteome</keyword>
<name>A0A059XY07_9BACT</name>
<dbReference type="InterPro" id="IPR027417">
    <property type="entry name" value="P-loop_NTPase"/>
</dbReference>
<sequence>MENVYWIGGAKGGVGKTMVGMGLIDFLRNEGREPVLVETDKKNPDLGRAHADELVVETADLGDQDGWVELLDLCAKTSAPVVINSAVGVDETQGIDALEQSLESSGKKLVVLWVINRQRDSIELLREFMRSIKSPGTEIHVIRNLYFGAAHKFELFNGSETKKEIEGRGGKVVDLPEIADRIANELYCKRVSVAACLDGAETGTRFVLGRWRNAVHQMFREAGLSGPVSKEDSRER</sequence>
<dbReference type="SUPFAM" id="SSF52540">
    <property type="entry name" value="P-loop containing nucleoside triphosphate hydrolases"/>
    <property type="match status" value="1"/>
</dbReference>
<dbReference type="Proteomes" id="UP000027059">
    <property type="component" value="Chromosome"/>
</dbReference>
<dbReference type="RefSeq" id="WP_038504766.1">
    <property type="nucleotide sequence ID" value="NZ_CP007243.1"/>
</dbReference>
<gene>
    <name evidence="2" type="ORF">Y981_03515</name>
</gene>
<protein>
    <submittedName>
        <fullName evidence="2">Protein mobD</fullName>
    </submittedName>
</protein>
<dbReference type="InterPro" id="IPR002586">
    <property type="entry name" value="CobQ/CobB/MinD/ParA_Nub-bd_dom"/>
</dbReference>
<dbReference type="OrthoDB" id="5615423at2"/>
<dbReference type="EMBL" id="CP007243">
    <property type="protein sequence ID" value="AIA30176.1"/>
    <property type="molecule type" value="Genomic_DNA"/>
</dbReference>
<proteinExistence type="predicted"/>
<dbReference type="Gene3D" id="3.40.50.300">
    <property type="entry name" value="P-loop containing nucleotide triphosphate hydrolases"/>
    <property type="match status" value="1"/>
</dbReference>
<feature type="domain" description="CobQ/CobB/MinD/ParA nucleotide binding" evidence="1">
    <location>
        <begin position="8"/>
        <end position="138"/>
    </location>
</feature>